<feature type="compositionally biased region" description="Acidic residues" evidence="1">
    <location>
        <begin position="481"/>
        <end position="504"/>
    </location>
</feature>
<evidence type="ECO:0000256" key="1">
    <source>
        <dbReference type="SAM" id="MobiDB-lite"/>
    </source>
</evidence>
<organism evidence="5">
    <name type="scientific">Anisakis simplex</name>
    <name type="common">Herring worm</name>
    <dbReference type="NCBI Taxonomy" id="6269"/>
    <lineage>
        <taxon>Eukaryota</taxon>
        <taxon>Metazoa</taxon>
        <taxon>Ecdysozoa</taxon>
        <taxon>Nematoda</taxon>
        <taxon>Chromadorea</taxon>
        <taxon>Rhabditida</taxon>
        <taxon>Spirurina</taxon>
        <taxon>Ascaridomorpha</taxon>
        <taxon>Ascaridoidea</taxon>
        <taxon>Anisakidae</taxon>
        <taxon>Anisakis</taxon>
        <taxon>Anisakis simplex complex</taxon>
    </lineage>
</organism>
<evidence type="ECO:0000313" key="5">
    <source>
        <dbReference type="WBParaSite" id="ASIM_0001130501-mRNA-1"/>
    </source>
</evidence>
<evidence type="ECO:0000259" key="2">
    <source>
        <dbReference type="PROSITE" id="PS50200"/>
    </source>
</evidence>
<dbReference type="PANTHER" id="PTHR15286:SF6">
    <property type="entry name" value="GH01133P"/>
    <property type="match status" value="1"/>
</dbReference>
<dbReference type="AlphaFoldDB" id="A0A0M3JTF2"/>
<protein>
    <submittedName>
        <fullName evidence="5">Ras-associating domain-containing protein</fullName>
    </submittedName>
</protein>
<reference evidence="5" key="1">
    <citation type="submission" date="2016-04" db="UniProtKB">
        <authorList>
            <consortium name="WormBaseParasite"/>
        </authorList>
    </citation>
    <scope>IDENTIFICATION</scope>
</reference>
<dbReference type="EMBL" id="UYRR01031023">
    <property type="protein sequence ID" value="VDK43831.1"/>
    <property type="molecule type" value="Genomic_DNA"/>
</dbReference>
<dbReference type="Proteomes" id="UP000267096">
    <property type="component" value="Unassembled WGS sequence"/>
</dbReference>
<dbReference type="OrthoDB" id="10051571at2759"/>
<feature type="region of interest" description="Disordered" evidence="1">
    <location>
        <begin position="454"/>
        <end position="504"/>
    </location>
</feature>
<sequence length="504" mass="56001">MEVKVSVGGVERSVSGLTETTTCAQIIYALAHATGQKGRFVMVERHRDFERTLAPTDRPIEMMRKRDQHSPNVSFILKHLDSAPSVLPLTSSSSCSPSSSDLHQKIQNPHTSSIINDTSKTNASVQASSSNETNHFDALILTSEQQNNSCSGQVLQPFTESTLAQHPKQHALITNGDYSTRCSTGLLFESVPLPSQFSLASESKPSASQRIVSSSSTGCITNVLSAPDAIHHCCDASSSGAHPSWQTQPLYHHQTQSASFIGATTANSSQIGSLKNSRPPPPAYHEVIERRYNSLTRGGTTTNTSSLLRNSRNIAFRPPPDHRIPMNLTSADLERLILNQQRTIDEQKSHLAQLDIAIHDDHLREIIQLERQQANLRLILNPLRSVDWPSRLHAEKLRTEQVQVAIVELQRKIDSIACEIREKAMIEMKINEQIELIQREICNLESTHCNTKVNNNGNGSEKGDYHYFVSNNSNNNPENDIVNDDSQEEDNNNEDDTVQLELLE</sequence>
<dbReference type="GO" id="GO:0007165">
    <property type="term" value="P:signal transduction"/>
    <property type="evidence" value="ECO:0007669"/>
    <property type="project" value="InterPro"/>
</dbReference>
<dbReference type="InterPro" id="IPR000159">
    <property type="entry name" value="RA_dom"/>
</dbReference>
<dbReference type="WBParaSite" id="ASIM_0001130501-mRNA-1">
    <property type="protein sequence ID" value="ASIM_0001130501-mRNA-1"/>
    <property type="gene ID" value="ASIM_0001130501"/>
</dbReference>
<keyword evidence="4" id="KW-1185">Reference proteome</keyword>
<gene>
    <name evidence="3" type="ORF">ASIM_LOCUS10863</name>
</gene>
<evidence type="ECO:0000313" key="4">
    <source>
        <dbReference type="Proteomes" id="UP000267096"/>
    </source>
</evidence>
<evidence type="ECO:0000313" key="3">
    <source>
        <dbReference type="EMBL" id="VDK43831.1"/>
    </source>
</evidence>
<feature type="domain" description="Ras-associating" evidence="2">
    <location>
        <begin position="1"/>
        <end position="82"/>
    </location>
</feature>
<proteinExistence type="predicted"/>
<accession>A0A0M3JTF2</accession>
<dbReference type="PANTHER" id="PTHR15286">
    <property type="entry name" value="RAS-ASSOCIATING DOMAIN CONTAINING PROTEIN"/>
    <property type="match status" value="1"/>
</dbReference>
<dbReference type="SUPFAM" id="SSF54236">
    <property type="entry name" value="Ubiquitin-like"/>
    <property type="match status" value="1"/>
</dbReference>
<name>A0A0M3JTF2_ANISI</name>
<dbReference type="CDD" id="cd16123">
    <property type="entry name" value="RA_RASSF7_like"/>
    <property type="match status" value="1"/>
</dbReference>
<feature type="compositionally biased region" description="Low complexity" evidence="1">
    <location>
        <begin position="471"/>
        <end position="480"/>
    </location>
</feature>
<dbReference type="InterPro" id="IPR033593">
    <property type="entry name" value="N-RASSF"/>
</dbReference>
<dbReference type="Gene3D" id="3.10.20.90">
    <property type="entry name" value="Phosphatidylinositol 3-kinase Catalytic Subunit, Chain A, domain 1"/>
    <property type="match status" value="1"/>
</dbReference>
<dbReference type="Pfam" id="PF00788">
    <property type="entry name" value="RA"/>
    <property type="match status" value="1"/>
</dbReference>
<reference evidence="3 4" key="2">
    <citation type="submission" date="2018-11" db="EMBL/GenBank/DDBJ databases">
        <authorList>
            <consortium name="Pathogen Informatics"/>
        </authorList>
    </citation>
    <scope>NUCLEOTIDE SEQUENCE [LARGE SCALE GENOMIC DNA]</scope>
</reference>
<dbReference type="PROSITE" id="PS50200">
    <property type="entry name" value="RA"/>
    <property type="match status" value="1"/>
</dbReference>
<dbReference type="InterPro" id="IPR029071">
    <property type="entry name" value="Ubiquitin-like_domsf"/>
</dbReference>